<dbReference type="SMART" id="SM00326">
    <property type="entry name" value="SH3"/>
    <property type="match status" value="1"/>
</dbReference>
<dbReference type="EMBL" id="LWDF02000867">
    <property type="protein sequence ID" value="KAE8241707.1"/>
    <property type="molecule type" value="Genomic_DNA"/>
</dbReference>
<dbReference type="GO" id="GO:0030864">
    <property type="term" value="C:cortical actin cytoskeleton"/>
    <property type="evidence" value="ECO:0007669"/>
    <property type="project" value="TreeGrafter"/>
</dbReference>
<dbReference type="CDD" id="cd00174">
    <property type="entry name" value="SH3"/>
    <property type="match status" value="1"/>
</dbReference>
<dbReference type="PRINTS" id="PR00452">
    <property type="entry name" value="SH3DOMAIN"/>
</dbReference>
<organism evidence="4 5">
    <name type="scientific">Tilletia indica</name>
    <dbReference type="NCBI Taxonomy" id="43049"/>
    <lineage>
        <taxon>Eukaryota</taxon>
        <taxon>Fungi</taxon>
        <taxon>Dikarya</taxon>
        <taxon>Basidiomycota</taxon>
        <taxon>Ustilaginomycotina</taxon>
        <taxon>Exobasidiomycetes</taxon>
        <taxon>Tilletiales</taxon>
        <taxon>Tilletiaceae</taxon>
        <taxon>Tilletia</taxon>
    </lineage>
</organism>
<dbReference type="GO" id="GO:0051015">
    <property type="term" value="F:actin filament binding"/>
    <property type="evidence" value="ECO:0007669"/>
    <property type="project" value="TreeGrafter"/>
</dbReference>
<keyword evidence="5" id="KW-1185">Reference proteome</keyword>
<evidence type="ECO:0000256" key="1">
    <source>
        <dbReference type="ARBA" id="ARBA00022443"/>
    </source>
</evidence>
<dbReference type="PANTHER" id="PTHR10829:SF25">
    <property type="entry name" value="DREBRIN-LIKE PROTEIN"/>
    <property type="match status" value="1"/>
</dbReference>
<dbReference type="GO" id="GO:0030833">
    <property type="term" value="P:regulation of actin filament polymerization"/>
    <property type="evidence" value="ECO:0007669"/>
    <property type="project" value="TreeGrafter"/>
</dbReference>
<evidence type="ECO:0000256" key="2">
    <source>
        <dbReference type="PROSITE-ProRule" id="PRU00192"/>
    </source>
</evidence>
<sequence length="74" mass="7902">AAAPAAPEPEASQPAGPYAIALYDYAAAEDNELSFAEGQRIVGLSFPSEDWWEGTNEEDGSVGLFPANYTELHE</sequence>
<evidence type="ECO:0000259" key="3">
    <source>
        <dbReference type="PROSITE" id="PS50002"/>
    </source>
</evidence>
<dbReference type="GO" id="GO:0030427">
    <property type="term" value="C:site of polarized growth"/>
    <property type="evidence" value="ECO:0007669"/>
    <property type="project" value="TreeGrafter"/>
</dbReference>
<protein>
    <recommendedName>
        <fullName evidence="3">SH3 domain-containing protein</fullName>
    </recommendedName>
</protein>
<dbReference type="PANTHER" id="PTHR10829">
    <property type="entry name" value="CORTACTIN AND DREBRIN"/>
    <property type="match status" value="1"/>
</dbReference>
<dbReference type="SUPFAM" id="SSF50044">
    <property type="entry name" value="SH3-domain"/>
    <property type="match status" value="1"/>
</dbReference>
<dbReference type="GO" id="GO:0005884">
    <property type="term" value="C:actin filament"/>
    <property type="evidence" value="ECO:0007669"/>
    <property type="project" value="TreeGrafter"/>
</dbReference>
<dbReference type="PROSITE" id="PS50002">
    <property type="entry name" value="SH3"/>
    <property type="match status" value="1"/>
</dbReference>
<dbReference type="Gene3D" id="2.30.30.40">
    <property type="entry name" value="SH3 Domains"/>
    <property type="match status" value="1"/>
</dbReference>
<keyword evidence="1 2" id="KW-0728">SH3 domain</keyword>
<dbReference type="InterPro" id="IPR001452">
    <property type="entry name" value="SH3_domain"/>
</dbReference>
<dbReference type="Proteomes" id="UP000077521">
    <property type="component" value="Unassembled WGS sequence"/>
</dbReference>
<dbReference type="Pfam" id="PF14604">
    <property type="entry name" value="SH3_9"/>
    <property type="match status" value="1"/>
</dbReference>
<comment type="caution">
    <text evidence="4">The sequence shown here is derived from an EMBL/GenBank/DDBJ whole genome shotgun (WGS) entry which is preliminary data.</text>
</comment>
<evidence type="ECO:0000313" key="4">
    <source>
        <dbReference type="EMBL" id="KAE8241707.1"/>
    </source>
</evidence>
<accession>A0A8T8SJY3</accession>
<dbReference type="AlphaFoldDB" id="A0A8T8SJY3"/>
<name>A0A8T8SJY3_9BASI</name>
<gene>
    <name evidence="4" type="ORF">A4X13_0g7294</name>
</gene>
<feature type="non-terminal residue" evidence="4">
    <location>
        <position position="1"/>
    </location>
</feature>
<feature type="domain" description="SH3" evidence="3">
    <location>
        <begin position="14"/>
        <end position="74"/>
    </location>
</feature>
<dbReference type="InterPro" id="IPR036028">
    <property type="entry name" value="SH3-like_dom_sf"/>
</dbReference>
<evidence type="ECO:0000313" key="5">
    <source>
        <dbReference type="Proteomes" id="UP000077521"/>
    </source>
</evidence>
<proteinExistence type="predicted"/>
<reference evidence="4" key="2">
    <citation type="journal article" date="2019" name="IMA Fungus">
        <title>Genome sequencing and comparison of five Tilletia species to identify candidate genes for the detection of regulated species infecting wheat.</title>
        <authorList>
            <person name="Nguyen H.D.T."/>
            <person name="Sultana T."/>
            <person name="Kesanakurti P."/>
            <person name="Hambleton S."/>
        </authorList>
    </citation>
    <scope>NUCLEOTIDE SEQUENCE</scope>
    <source>
        <strain evidence="4">DAOMC 236416</strain>
    </source>
</reference>
<reference evidence="4" key="1">
    <citation type="submission" date="2016-04" db="EMBL/GenBank/DDBJ databases">
        <authorList>
            <person name="Nguyen H.D."/>
            <person name="Samba Siva P."/>
            <person name="Cullis J."/>
            <person name="Levesque C.A."/>
            <person name="Hambleton S."/>
        </authorList>
    </citation>
    <scope>NUCLEOTIDE SEQUENCE</scope>
    <source>
        <strain evidence="4">DAOMC 236416</strain>
    </source>
</reference>